<dbReference type="OrthoDB" id="3553597at2759"/>
<feature type="compositionally biased region" description="Polar residues" evidence="1">
    <location>
        <begin position="229"/>
        <end position="241"/>
    </location>
</feature>
<reference evidence="2" key="1">
    <citation type="submission" date="2022-11" db="EMBL/GenBank/DDBJ databases">
        <title>Genome Resource of Sclerotinia nivalis Strain SnTB1, a Plant Pathogen Isolated from American Ginseng.</title>
        <authorList>
            <person name="Fan S."/>
        </authorList>
    </citation>
    <scope>NUCLEOTIDE SEQUENCE</scope>
    <source>
        <strain evidence="2">SnTB1</strain>
    </source>
</reference>
<accession>A0A9X0AT79</accession>
<evidence type="ECO:0000313" key="2">
    <source>
        <dbReference type="EMBL" id="KAJ8068532.1"/>
    </source>
</evidence>
<comment type="caution">
    <text evidence="2">The sequence shown here is derived from an EMBL/GenBank/DDBJ whole genome shotgun (WGS) entry which is preliminary data.</text>
</comment>
<sequence length="341" mass="36764">MASSAGSKRLKTVAESLFSSEDDPAIDKLAGVAIPPETSQNLMKMAPYLGLSGEGAVGEFLRSNEFLPTFKDLYQQVISPRTASVPNFKGPSLKSVQSEILRGETYGDRKYSACVLNMSCWEEIDHYALCLHRLCCINSTVRNGLFFRRQMSTMEMEVCLWMCIVRATADANRLIVNAKKRKSIGQSVDIDSLLFSPLSVNIFGDSARADMNAMYPSTTKSRKIGEGSSPRSPSATYQDGNFGSLSQAADEIAGIFNRPPPATSSSISSSIFGRRITSSALSQSSITTPPTTTPALSQPNLSTNVTGPIANHRPVWTTQIGTGSQMIGNGPALTPNPIKFV</sequence>
<dbReference type="Proteomes" id="UP001152300">
    <property type="component" value="Unassembled WGS sequence"/>
</dbReference>
<evidence type="ECO:0000313" key="3">
    <source>
        <dbReference type="Proteomes" id="UP001152300"/>
    </source>
</evidence>
<dbReference type="EMBL" id="JAPEIS010000003">
    <property type="protein sequence ID" value="KAJ8068532.1"/>
    <property type="molecule type" value="Genomic_DNA"/>
</dbReference>
<feature type="compositionally biased region" description="Polar residues" evidence="1">
    <location>
        <begin position="295"/>
        <end position="306"/>
    </location>
</feature>
<feature type="region of interest" description="Disordered" evidence="1">
    <location>
        <begin position="281"/>
        <end position="310"/>
    </location>
</feature>
<gene>
    <name evidence="2" type="ORF">OCU04_004082</name>
</gene>
<protein>
    <submittedName>
        <fullName evidence="2">Uncharacterized protein</fullName>
    </submittedName>
</protein>
<organism evidence="2 3">
    <name type="scientific">Sclerotinia nivalis</name>
    <dbReference type="NCBI Taxonomy" id="352851"/>
    <lineage>
        <taxon>Eukaryota</taxon>
        <taxon>Fungi</taxon>
        <taxon>Dikarya</taxon>
        <taxon>Ascomycota</taxon>
        <taxon>Pezizomycotina</taxon>
        <taxon>Leotiomycetes</taxon>
        <taxon>Helotiales</taxon>
        <taxon>Sclerotiniaceae</taxon>
        <taxon>Sclerotinia</taxon>
    </lineage>
</organism>
<feature type="region of interest" description="Disordered" evidence="1">
    <location>
        <begin position="217"/>
        <end position="241"/>
    </location>
</feature>
<keyword evidence="3" id="KW-1185">Reference proteome</keyword>
<evidence type="ECO:0000256" key="1">
    <source>
        <dbReference type="SAM" id="MobiDB-lite"/>
    </source>
</evidence>
<proteinExistence type="predicted"/>
<name>A0A9X0AT79_9HELO</name>
<dbReference type="AlphaFoldDB" id="A0A9X0AT79"/>